<comment type="caution">
    <text evidence="2">The sequence shown here is derived from an EMBL/GenBank/DDBJ whole genome shotgun (WGS) entry which is preliminary data.</text>
</comment>
<dbReference type="AlphaFoldDB" id="A0A365L785"/>
<reference evidence="2 3" key="1">
    <citation type="submission" date="2018-06" db="EMBL/GenBank/DDBJ databases">
        <title>The draft genome sequences of strains SCU63 and S1.</title>
        <authorList>
            <person name="Gan L."/>
        </authorList>
    </citation>
    <scope>NUCLEOTIDE SEQUENCE [LARGE SCALE GENOMIC DNA]</scope>
    <source>
        <strain evidence="2 3">SCU63</strain>
    </source>
</reference>
<organism evidence="2 3">
    <name type="scientific">Planococcus halotolerans</name>
    <dbReference type="NCBI Taxonomy" id="2233542"/>
    <lineage>
        <taxon>Bacteria</taxon>
        <taxon>Bacillati</taxon>
        <taxon>Bacillota</taxon>
        <taxon>Bacilli</taxon>
        <taxon>Bacillales</taxon>
        <taxon>Caryophanaceae</taxon>
        <taxon>Planococcus</taxon>
    </lineage>
</organism>
<sequence length="176" mass="20344">MNFRFEEAIQLLARTPASLEAFLSGLPEGWIHCNEGEGTWNAEEVIAHLIEAEISNWIPRIETLLQYGEDQTFPPFDRFAHLETTADTTIERKLAAFRKIRMANLEKLKELVNPEKDLDLRGIHPEFGSVTLSELLSTWVVHDLTHISQITRVMAERYREDVGPWEQYLSVLKARK</sequence>
<dbReference type="SUPFAM" id="SSF109854">
    <property type="entry name" value="DinB/YfiT-like putative metalloenzymes"/>
    <property type="match status" value="1"/>
</dbReference>
<dbReference type="EMBL" id="QLZR01000001">
    <property type="protein sequence ID" value="RAZ81243.1"/>
    <property type="molecule type" value="Genomic_DNA"/>
</dbReference>
<keyword evidence="3" id="KW-1185">Reference proteome</keyword>
<evidence type="ECO:0000259" key="1">
    <source>
        <dbReference type="Pfam" id="PF12867"/>
    </source>
</evidence>
<dbReference type="Pfam" id="PF12867">
    <property type="entry name" value="DinB_2"/>
    <property type="match status" value="1"/>
</dbReference>
<proteinExistence type="predicted"/>
<dbReference type="Gene3D" id="1.20.120.450">
    <property type="entry name" value="dinb family like domain"/>
    <property type="match status" value="1"/>
</dbReference>
<dbReference type="InterPro" id="IPR024775">
    <property type="entry name" value="DinB-like"/>
</dbReference>
<gene>
    <name evidence="2" type="ORF">DP120_02865</name>
</gene>
<accession>A0A365L785</accession>
<feature type="domain" description="DinB-like" evidence="1">
    <location>
        <begin position="12"/>
        <end position="150"/>
    </location>
</feature>
<dbReference type="RefSeq" id="WP_112221666.1">
    <property type="nucleotide sequence ID" value="NZ_CP047673.1"/>
</dbReference>
<name>A0A365L785_9BACL</name>
<dbReference type="Proteomes" id="UP000251002">
    <property type="component" value="Unassembled WGS sequence"/>
</dbReference>
<evidence type="ECO:0000313" key="3">
    <source>
        <dbReference type="Proteomes" id="UP000251002"/>
    </source>
</evidence>
<protein>
    <submittedName>
        <fullName evidence="2">DinB family protein</fullName>
    </submittedName>
</protein>
<evidence type="ECO:0000313" key="2">
    <source>
        <dbReference type="EMBL" id="RAZ81243.1"/>
    </source>
</evidence>
<dbReference type="InterPro" id="IPR034660">
    <property type="entry name" value="DinB/YfiT-like"/>
</dbReference>